<feature type="domain" description="CAF17 C-terminal" evidence="2">
    <location>
        <begin position="196"/>
        <end position="267"/>
    </location>
</feature>
<proteinExistence type="predicted"/>
<dbReference type="AlphaFoldDB" id="A0A4R5PKX2"/>
<sequence>MPTVHLTERRLIEIGGEEATDFLERLVTADVEGLGEGKALACALLTPQGKILFDFVISKAGGVFLVDIRADQVADFIRRLTLYRLRAKVTFDEKPGTGVYAIWNEDGRDGAIVDTRFPEQAGVARAYGELSADASLADWNLVRISHGVAESGSDYELSDAFPHDVLMDLNAGVDFSKGCFVGQEVVSRMKHRKTARRRVAIVTGDAPLPASGTSIEADGKPVGTLGTVEGNKALAIVRIDRIADALAEDLAMTADGVAVSVTLPEWSGLTFEAQSGGD</sequence>
<reference evidence="3 4" key="1">
    <citation type="journal article" date="2013" name="Int. J. Syst. Evol. Microbiol.">
        <title>Hoeflea suaedae sp. nov., an endophytic bacterium isolated from the root of the halophyte Suaeda maritima.</title>
        <authorList>
            <person name="Chung E.J."/>
            <person name="Park J.A."/>
            <person name="Pramanik P."/>
            <person name="Bibi F."/>
            <person name="Jeon C.O."/>
            <person name="Chung Y.R."/>
        </authorList>
    </citation>
    <scope>NUCLEOTIDE SEQUENCE [LARGE SCALE GENOMIC DNA]</scope>
    <source>
        <strain evidence="3 4">YC6898</strain>
    </source>
</reference>
<protein>
    <submittedName>
        <fullName evidence="3">Folate-binding protein</fullName>
    </submittedName>
</protein>
<name>A0A4R5PKX2_9HYPH</name>
<dbReference type="PANTHER" id="PTHR22602:SF0">
    <property type="entry name" value="TRANSFERASE CAF17, MITOCHONDRIAL-RELATED"/>
    <property type="match status" value="1"/>
</dbReference>
<dbReference type="InterPro" id="IPR057460">
    <property type="entry name" value="CAF17_C"/>
</dbReference>
<dbReference type="Gene3D" id="3.30.1360.120">
    <property type="entry name" value="Probable tRNA modification gtpase trme, domain 1"/>
    <property type="match status" value="1"/>
</dbReference>
<accession>A0A4R5PKX2</accession>
<dbReference type="SUPFAM" id="SSF103025">
    <property type="entry name" value="Folate-binding domain"/>
    <property type="match status" value="1"/>
</dbReference>
<dbReference type="Pfam" id="PF25455">
    <property type="entry name" value="Beta-barrel_CAF17_C"/>
    <property type="match status" value="1"/>
</dbReference>
<dbReference type="InterPro" id="IPR017703">
    <property type="entry name" value="YgfZ/GCV_T_CS"/>
</dbReference>
<comment type="caution">
    <text evidence="3">The sequence shown here is derived from an EMBL/GenBank/DDBJ whole genome shotgun (WGS) entry which is preliminary data.</text>
</comment>
<dbReference type="OrthoDB" id="9796287at2"/>
<organism evidence="3 4">
    <name type="scientific">Pseudohoeflea suaedae</name>
    <dbReference type="NCBI Taxonomy" id="877384"/>
    <lineage>
        <taxon>Bacteria</taxon>
        <taxon>Pseudomonadati</taxon>
        <taxon>Pseudomonadota</taxon>
        <taxon>Alphaproteobacteria</taxon>
        <taxon>Hyphomicrobiales</taxon>
        <taxon>Rhizobiaceae</taxon>
        <taxon>Pseudohoeflea</taxon>
    </lineage>
</organism>
<evidence type="ECO:0000313" key="3">
    <source>
        <dbReference type="EMBL" id="TDH35894.1"/>
    </source>
</evidence>
<dbReference type="RefSeq" id="WP_133284595.1">
    <property type="nucleotide sequence ID" value="NZ_SMSI01000002.1"/>
</dbReference>
<dbReference type="Gene3D" id="2.40.30.160">
    <property type="match status" value="1"/>
</dbReference>
<dbReference type="InterPro" id="IPR027266">
    <property type="entry name" value="TrmE/GcvT-like"/>
</dbReference>
<evidence type="ECO:0000256" key="1">
    <source>
        <dbReference type="ARBA" id="ARBA00022946"/>
    </source>
</evidence>
<keyword evidence="4" id="KW-1185">Reference proteome</keyword>
<keyword evidence="1" id="KW-0809">Transit peptide</keyword>
<evidence type="ECO:0000313" key="4">
    <source>
        <dbReference type="Proteomes" id="UP000295131"/>
    </source>
</evidence>
<gene>
    <name evidence="3" type="ORF">E2A64_11290</name>
</gene>
<dbReference type="GO" id="GO:0016226">
    <property type="term" value="P:iron-sulfur cluster assembly"/>
    <property type="evidence" value="ECO:0007669"/>
    <property type="project" value="TreeGrafter"/>
</dbReference>
<dbReference type="Proteomes" id="UP000295131">
    <property type="component" value="Unassembled WGS sequence"/>
</dbReference>
<dbReference type="InterPro" id="IPR045179">
    <property type="entry name" value="YgfZ/GcvT"/>
</dbReference>
<dbReference type="PIRSF" id="PIRSF006487">
    <property type="entry name" value="GcvT"/>
    <property type="match status" value="1"/>
</dbReference>
<dbReference type="PANTHER" id="PTHR22602">
    <property type="entry name" value="TRANSFERASE CAF17, MITOCHONDRIAL-RELATED"/>
    <property type="match status" value="1"/>
</dbReference>
<dbReference type="EMBL" id="SMSI01000002">
    <property type="protein sequence ID" value="TDH35894.1"/>
    <property type="molecule type" value="Genomic_DNA"/>
</dbReference>
<dbReference type="NCBIfam" id="TIGR03317">
    <property type="entry name" value="ygfZ_signature"/>
    <property type="match status" value="1"/>
</dbReference>
<evidence type="ECO:0000259" key="2">
    <source>
        <dbReference type="Pfam" id="PF25455"/>
    </source>
</evidence>